<accession>A0A7C9EV53</accession>
<proteinExistence type="predicted"/>
<dbReference type="EMBL" id="GISG01257587">
    <property type="protein sequence ID" value="MBA4673086.1"/>
    <property type="molecule type" value="Transcribed_RNA"/>
</dbReference>
<reference evidence="2" key="1">
    <citation type="journal article" date="2013" name="J. Plant Res.">
        <title>Effect of fungi and light on seed germination of three Opuntia species from semiarid lands of central Mexico.</title>
        <authorList>
            <person name="Delgado-Sanchez P."/>
            <person name="Jimenez-Bremont J.F."/>
            <person name="Guerrero-Gonzalez Mde L."/>
            <person name="Flores J."/>
        </authorList>
    </citation>
    <scope>NUCLEOTIDE SEQUENCE</scope>
    <source>
        <tissue evidence="2">Cladode</tissue>
    </source>
</reference>
<dbReference type="AlphaFoldDB" id="A0A7C9EV53"/>
<name>A0A7C9EV53_OPUST</name>
<evidence type="ECO:0000256" key="1">
    <source>
        <dbReference type="SAM" id="MobiDB-lite"/>
    </source>
</evidence>
<reference evidence="2" key="2">
    <citation type="submission" date="2020-07" db="EMBL/GenBank/DDBJ databases">
        <authorList>
            <person name="Vera ALvarez R."/>
            <person name="Arias-Moreno D.M."/>
            <person name="Jimenez-Jacinto V."/>
            <person name="Jimenez-Bremont J.F."/>
            <person name="Swaminathan K."/>
            <person name="Moose S.P."/>
            <person name="Guerrero-Gonzalez M.L."/>
            <person name="Marino-Ramirez L."/>
            <person name="Landsman D."/>
            <person name="Rodriguez-Kessler M."/>
            <person name="Delgado-Sanchez P."/>
        </authorList>
    </citation>
    <scope>NUCLEOTIDE SEQUENCE</scope>
    <source>
        <tissue evidence="2">Cladode</tissue>
    </source>
</reference>
<feature type="region of interest" description="Disordered" evidence="1">
    <location>
        <begin position="81"/>
        <end position="111"/>
    </location>
</feature>
<dbReference type="EMBL" id="GISG01257589">
    <property type="protein sequence ID" value="MBA4673087.1"/>
    <property type="molecule type" value="Transcribed_RNA"/>
</dbReference>
<evidence type="ECO:0000313" key="2">
    <source>
        <dbReference type="EMBL" id="MBA4673087.1"/>
    </source>
</evidence>
<sequence length="154" mass="16553">MTMPSQSRGIFSSFFSSLSKNSAILLNSIAPLVIIQLERIAATKSGNLLFGNNMTAPTSSGVGTRELHSIIRPSTAIPLAFGSKSSEKKKSKSNFSTGNSKTENSDLTKPQSLCCSTGSQQIDFLTSWRTVRTSSPNIANLLRVKSICMDTRST</sequence>
<feature type="compositionally biased region" description="Polar residues" evidence="1">
    <location>
        <begin position="94"/>
        <end position="111"/>
    </location>
</feature>
<organism evidence="2">
    <name type="scientific">Opuntia streptacantha</name>
    <name type="common">Prickly pear cactus</name>
    <name type="synonym">Opuntia cardona</name>
    <dbReference type="NCBI Taxonomy" id="393608"/>
    <lineage>
        <taxon>Eukaryota</taxon>
        <taxon>Viridiplantae</taxon>
        <taxon>Streptophyta</taxon>
        <taxon>Embryophyta</taxon>
        <taxon>Tracheophyta</taxon>
        <taxon>Spermatophyta</taxon>
        <taxon>Magnoliopsida</taxon>
        <taxon>eudicotyledons</taxon>
        <taxon>Gunneridae</taxon>
        <taxon>Pentapetalae</taxon>
        <taxon>Caryophyllales</taxon>
        <taxon>Cactineae</taxon>
        <taxon>Cactaceae</taxon>
        <taxon>Opuntioideae</taxon>
        <taxon>Opuntia</taxon>
    </lineage>
</organism>
<protein>
    <submittedName>
        <fullName evidence="2">Uncharacterized protein</fullName>
    </submittedName>
</protein>